<reference evidence="3" key="1">
    <citation type="journal article" date="2019" name="PLoS Negl. Trop. Dis.">
        <title>Revisiting the worldwide diversity of Leptospira species in the environment.</title>
        <authorList>
            <person name="Vincent A.T."/>
            <person name="Schiettekatte O."/>
            <person name="Bourhy P."/>
            <person name="Veyrier F.J."/>
            <person name="Picardeau M."/>
        </authorList>
    </citation>
    <scope>NUCLEOTIDE SEQUENCE [LARGE SCALE GENOMIC DNA]</scope>
    <source>
        <strain evidence="3">201702476</strain>
    </source>
</reference>
<dbReference type="InterPro" id="IPR005532">
    <property type="entry name" value="SUMF_dom"/>
</dbReference>
<evidence type="ECO:0000313" key="4">
    <source>
        <dbReference type="Proteomes" id="UP000297693"/>
    </source>
</evidence>
<proteinExistence type="predicted"/>
<organism evidence="3 4">
    <name type="scientific">Leptospira ognonensis</name>
    <dbReference type="NCBI Taxonomy" id="2484945"/>
    <lineage>
        <taxon>Bacteria</taxon>
        <taxon>Pseudomonadati</taxon>
        <taxon>Spirochaetota</taxon>
        <taxon>Spirochaetia</taxon>
        <taxon>Leptospirales</taxon>
        <taxon>Leptospiraceae</taxon>
        <taxon>Leptospira</taxon>
    </lineage>
</organism>
<evidence type="ECO:0000256" key="1">
    <source>
        <dbReference type="SAM" id="SignalP"/>
    </source>
</evidence>
<sequence length="423" mass="48878">MSRLLVIIIFLLFFASPHSQEVDENEESSPFSTTKKKVQIWKGDVVGVYKNRVWIKIRVYRNQKIAKYNLEKLKSLFQEKKDYPVYQKETDLPVGSFLMREAILEEKNLHPKDKHFEVVLIGDYLPAKESRISSITTDTYIASYTEEDFYVEPNNYFKGRYTSPRKSVIHPKDRKEMMLISRGLFIYGQGNDASEDNFNPYFNEPTLATLKEIPSFYMDKYEVTNAEYQYFLQQTNSAAPVHWIGGKFPEGEQNHPVVNLTYREVEKYARWAGKRIPSEFEWEKAARGGGVIPYTNRDESIVYQITTLRYPFGDDFDSLLCNSRESKKGKTISVYELSHEGASPYGIIGMCGNAPEWTSSWYEPYPGHHLKSFSFGKIYKVVRGGSFSENAKNTTGLARSYGGVPNLAEDRRAGFRLVTDYRD</sequence>
<comment type="caution">
    <text evidence="3">The sequence shown here is derived from an EMBL/GenBank/DDBJ whole genome shotgun (WGS) entry which is preliminary data.</text>
</comment>
<dbReference type="Proteomes" id="UP000297693">
    <property type="component" value="Unassembled WGS sequence"/>
</dbReference>
<dbReference type="Pfam" id="PF03781">
    <property type="entry name" value="FGE-sulfatase"/>
    <property type="match status" value="1"/>
</dbReference>
<dbReference type="Gene3D" id="3.90.1580.10">
    <property type="entry name" value="paralog of FGE (formylglycine-generating enzyme)"/>
    <property type="match status" value="1"/>
</dbReference>
<dbReference type="SUPFAM" id="SSF56436">
    <property type="entry name" value="C-type lectin-like"/>
    <property type="match status" value="1"/>
</dbReference>
<protein>
    <submittedName>
        <fullName evidence="3">Sulfatase</fullName>
    </submittedName>
</protein>
<evidence type="ECO:0000259" key="2">
    <source>
        <dbReference type="Pfam" id="PF03781"/>
    </source>
</evidence>
<feature type="domain" description="Sulfatase-modifying factor enzyme-like" evidence="2">
    <location>
        <begin position="175"/>
        <end position="418"/>
    </location>
</feature>
<keyword evidence="4" id="KW-1185">Reference proteome</keyword>
<dbReference type="RefSeq" id="WP_135624982.1">
    <property type="nucleotide sequence ID" value="NZ_RQGD01000046.1"/>
</dbReference>
<dbReference type="AlphaFoldDB" id="A0A4R9JTW2"/>
<gene>
    <name evidence="3" type="ORF">EHQ58_16305</name>
</gene>
<feature type="signal peptide" evidence="1">
    <location>
        <begin position="1"/>
        <end position="19"/>
    </location>
</feature>
<accession>A0A4R9JTW2</accession>
<dbReference type="InterPro" id="IPR016187">
    <property type="entry name" value="CTDL_fold"/>
</dbReference>
<keyword evidence="1" id="KW-0732">Signal</keyword>
<name>A0A4R9JTW2_9LEPT</name>
<dbReference type="GO" id="GO:0120147">
    <property type="term" value="F:formylglycine-generating oxidase activity"/>
    <property type="evidence" value="ECO:0007669"/>
    <property type="project" value="TreeGrafter"/>
</dbReference>
<dbReference type="InterPro" id="IPR051043">
    <property type="entry name" value="Sulfatase_Mod_Factor_Kinase"/>
</dbReference>
<dbReference type="PANTHER" id="PTHR23150:SF19">
    <property type="entry name" value="FORMYLGLYCINE-GENERATING ENZYME"/>
    <property type="match status" value="1"/>
</dbReference>
<dbReference type="OrthoDB" id="9812707at2"/>
<dbReference type="EMBL" id="RQGD01000046">
    <property type="protein sequence ID" value="TGL56202.1"/>
    <property type="molecule type" value="Genomic_DNA"/>
</dbReference>
<evidence type="ECO:0000313" key="3">
    <source>
        <dbReference type="EMBL" id="TGL56202.1"/>
    </source>
</evidence>
<feature type="chain" id="PRO_5020677586" evidence="1">
    <location>
        <begin position="20"/>
        <end position="423"/>
    </location>
</feature>
<dbReference type="PANTHER" id="PTHR23150">
    <property type="entry name" value="SULFATASE MODIFYING FACTOR 1, 2"/>
    <property type="match status" value="1"/>
</dbReference>
<dbReference type="InterPro" id="IPR042095">
    <property type="entry name" value="SUMF_sf"/>
</dbReference>